<keyword evidence="3" id="KW-1185">Reference proteome</keyword>
<dbReference type="InterPro" id="IPR011659">
    <property type="entry name" value="WD40"/>
</dbReference>
<organism evidence="2 3">
    <name type="scientific">Ornithinibacillus hominis</name>
    <dbReference type="NCBI Taxonomy" id="2763055"/>
    <lineage>
        <taxon>Bacteria</taxon>
        <taxon>Bacillati</taxon>
        <taxon>Bacillota</taxon>
        <taxon>Bacilli</taxon>
        <taxon>Bacillales</taxon>
        <taxon>Bacillaceae</taxon>
        <taxon>Ornithinibacillus</taxon>
    </lineage>
</organism>
<evidence type="ECO:0000313" key="2">
    <source>
        <dbReference type="EMBL" id="MBC5638587.1"/>
    </source>
</evidence>
<dbReference type="EMBL" id="JACOOL010000017">
    <property type="protein sequence ID" value="MBC5638587.1"/>
    <property type="molecule type" value="Genomic_DNA"/>
</dbReference>
<dbReference type="Proteomes" id="UP000637359">
    <property type="component" value="Unassembled WGS sequence"/>
</dbReference>
<comment type="caution">
    <text evidence="2">The sequence shown here is derived from an EMBL/GenBank/DDBJ whole genome shotgun (WGS) entry which is preliminary data.</text>
</comment>
<dbReference type="SUPFAM" id="SSF82171">
    <property type="entry name" value="DPP6 N-terminal domain-like"/>
    <property type="match status" value="1"/>
</dbReference>
<keyword evidence="1" id="KW-0732">Signal</keyword>
<accession>A0A923RLZ7</accession>
<gene>
    <name evidence="2" type="ORF">H8S33_17575</name>
</gene>
<reference evidence="2" key="1">
    <citation type="submission" date="2020-08" db="EMBL/GenBank/DDBJ databases">
        <title>Genome public.</title>
        <authorList>
            <person name="Liu C."/>
            <person name="Sun Q."/>
        </authorList>
    </citation>
    <scope>NUCLEOTIDE SEQUENCE</scope>
    <source>
        <strain evidence="2">BX22</strain>
    </source>
</reference>
<dbReference type="Gene3D" id="2.120.10.30">
    <property type="entry name" value="TolB, C-terminal domain"/>
    <property type="match status" value="1"/>
</dbReference>
<feature type="chain" id="PRO_5038954424" evidence="1">
    <location>
        <begin position="22"/>
        <end position="679"/>
    </location>
</feature>
<dbReference type="PROSITE" id="PS51257">
    <property type="entry name" value="PROKAR_LIPOPROTEIN"/>
    <property type="match status" value="1"/>
</dbReference>
<sequence>MKKRFLILLMLSFLVACSNSGEETKGKQSENDDQANEETGETSLAIEVLYSYDHEESRDYSLQGIKTDSEGSAVVFTAKEDIDRKKDYYTYFIDRNDQVIEALELANDPDQERRCVDLNLSPDGKYLLYDCHDDGIHFSIYDLEEEETTHQIPEDDSLNRDDILGVSNDLTVYFETENDDWEKQLTFYDVQTKTTQDYVLDDLLGTEHASISKIIPTDDGKQILIDTVVELYLFDTETGDVRKIEDVEPYQEEFDNNNLFIYNARLSPDGKYLYYSISENSSDPVYKEYFFHNLESGEVRVYGELDYSVRNFDIHGNLLLEGDENLYLYNFDREETKIIPEIEVGVYSGYFTLTHNGQFIIYTDKERNDDNYTTYLYRVSLGDINTYETTSFEAQEEREREEVGQDEIALSDASFEESDLFLELWDSSTSVMFPTEFPETVTDKTNHYSGDPSKGRYSQTIYVDTTSHKREEINFTTSKIDEGDTCPLLRDLEVVETKNGNDYYFHAYQNSDVEAGVLIDNVCYFIDAEDYTQDEMLSIVQSLEPIDTAFHELKMDGLKFPKKFPIGEPETRNPRVISYRDGETVDYLIDYRGDGENDIKMDLEIRNSEPKLYMNENTGFEVEVDGWEEAYFLEDRMNLHLYDGTYYYIIKLDISNDMLEAFGKDHVTETFIEIGESMK</sequence>
<dbReference type="Pfam" id="PF07676">
    <property type="entry name" value="PD40"/>
    <property type="match status" value="1"/>
</dbReference>
<feature type="signal peptide" evidence="1">
    <location>
        <begin position="1"/>
        <end position="21"/>
    </location>
</feature>
<name>A0A923RLZ7_9BACI</name>
<evidence type="ECO:0000313" key="3">
    <source>
        <dbReference type="Proteomes" id="UP000637359"/>
    </source>
</evidence>
<dbReference type="InterPro" id="IPR011042">
    <property type="entry name" value="6-blade_b-propeller_TolB-like"/>
</dbReference>
<proteinExistence type="predicted"/>
<dbReference type="AlphaFoldDB" id="A0A923RLZ7"/>
<protein>
    <submittedName>
        <fullName evidence="2">PD40 domain-containing protein</fullName>
    </submittedName>
</protein>
<dbReference type="RefSeq" id="WP_186871286.1">
    <property type="nucleotide sequence ID" value="NZ_JACOOL010000017.1"/>
</dbReference>
<evidence type="ECO:0000256" key="1">
    <source>
        <dbReference type="SAM" id="SignalP"/>
    </source>
</evidence>